<keyword evidence="3" id="KW-1185">Reference proteome</keyword>
<dbReference type="GO" id="GO:0006139">
    <property type="term" value="P:nucleobase-containing compound metabolic process"/>
    <property type="evidence" value="ECO:0007669"/>
    <property type="project" value="InterPro"/>
</dbReference>
<reference evidence="2" key="1">
    <citation type="journal article" date="2014" name="Int. J. Syst. Evol. Microbiol.">
        <title>Complete genome sequence of Corynebacterium casei LMG S-19264T (=DSM 44701T), isolated from a smear-ripened cheese.</title>
        <authorList>
            <consortium name="US DOE Joint Genome Institute (JGI-PGF)"/>
            <person name="Walter F."/>
            <person name="Albersmeier A."/>
            <person name="Kalinowski J."/>
            <person name="Ruckert C."/>
        </authorList>
    </citation>
    <scope>NUCLEOTIDE SEQUENCE</scope>
    <source>
        <strain evidence="2">CGMCC 1.14988</strain>
    </source>
</reference>
<dbReference type="PANTHER" id="PTHR47649:SF1">
    <property type="entry name" value="RIBONUCLEASE D"/>
    <property type="match status" value="1"/>
</dbReference>
<dbReference type="Pfam" id="PF00570">
    <property type="entry name" value="HRDC"/>
    <property type="match status" value="1"/>
</dbReference>
<dbReference type="InterPro" id="IPR051086">
    <property type="entry name" value="RNase_D-like"/>
</dbReference>
<dbReference type="InterPro" id="IPR002121">
    <property type="entry name" value="HRDC_dom"/>
</dbReference>
<dbReference type="InterPro" id="IPR010997">
    <property type="entry name" value="HRDC-like_sf"/>
</dbReference>
<dbReference type="Pfam" id="PF01612">
    <property type="entry name" value="DNA_pol_A_exo1"/>
    <property type="match status" value="1"/>
</dbReference>
<dbReference type="InterPro" id="IPR012337">
    <property type="entry name" value="RNaseH-like_sf"/>
</dbReference>
<protein>
    <submittedName>
        <fullName evidence="2">Ribonuclease D</fullName>
    </submittedName>
</protein>
<dbReference type="InterPro" id="IPR002562">
    <property type="entry name" value="3'-5'_exonuclease_dom"/>
</dbReference>
<dbReference type="PROSITE" id="PS50967">
    <property type="entry name" value="HRDC"/>
    <property type="match status" value="1"/>
</dbReference>
<dbReference type="SUPFAM" id="SSF53098">
    <property type="entry name" value="Ribonuclease H-like"/>
    <property type="match status" value="1"/>
</dbReference>
<dbReference type="GO" id="GO:0000166">
    <property type="term" value="F:nucleotide binding"/>
    <property type="evidence" value="ECO:0007669"/>
    <property type="project" value="InterPro"/>
</dbReference>
<dbReference type="GO" id="GO:0008408">
    <property type="term" value="F:3'-5' exonuclease activity"/>
    <property type="evidence" value="ECO:0007669"/>
    <property type="project" value="InterPro"/>
</dbReference>
<feature type="domain" description="HRDC" evidence="1">
    <location>
        <begin position="217"/>
        <end position="297"/>
    </location>
</feature>
<dbReference type="OrthoDB" id="144122at2"/>
<dbReference type="PANTHER" id="PTHR47649">
    <property type="entry name" value="RIBONUCLEASE D"/>
    <property type="match status" value="1"/>
</dbReference>
<dbReference type="GO" id="GO:0003676">
    <property type="term" value="F:nucleic acid binding"/>
    <property type="evidence" value="ECO:0007669"/>
    <property type="project" value="InterPro"/>
</dbReference>
<dbReference type="InterPro" id="IPR036397">
    <property type="entry name" value="RNaseH_sf"/>
</dbReference>
<dbReference type="Proteomes" id="UP000650511">
    <property type="component" value="Unassembled WGS sequence"/>
</dbReference>
<dbReference type="SUPFAM" id="SSF47819">
    <property type="entry name" value="HRDC-like"/>
    <property type="match status" value="2"/>
</dbReference>
<dbReference type="Gene3D" id="1.10.150.80">
    <property type="entry name" value="HRDC domain"/>
    <property type="match status" value="2"/>
</dbReference>
<evidence type="ECO:0000259" key="1">
    <source>
        <dbReference type="PROSITE" id="PS50967"/>
    </source>
</evidence>
<name>A0A8J3EV45_9ACTN</name>
<organism evidence="2 3">
    <name type="scientific">Egicoccus halophilus</name>
    <dbReference type="NCBI Taxonomy" id="1670830"/>
    <lineage>
        <taxon>Bacteria</taxon>
        <taxon>Bacillati</taxon>
        <taxon>Actinomycetota</taxon>
        <taxon>Nitriliruptoria</taxon>
        <taxon>Egicoccales</taxon>
        <taxon>Egicoccaceae</taxon>
        <taxon>Egicoccus</taxon>
    </lineage>
</organism>
<dbReference type="InterPro" id="IPR044876">
    <property type="entry name" value="HRDC_dom_sf"/>
</dbReference>
<dbReference type="CDD" id="cd06142">
    <property type="entry name" value="RNaseD_exo"/>
    <property type="match status" value="1"/>
</dbReference>
<comment type="caution">
    <text evidence="2">The sequence shown here is derived from an EMBL/GenBank/DDBJ whole genome shotgun (WGS) entry which is preliminary data.</text>
</comment>
<dbReference type="RefSeq" id="WP_130648741.1">
    <property type="nucleotide sequence ID" value="NZ_BMHA01000013.1"/>
</dbReference>
<sequence length="396" mass="43082">MGSGGSRVDDGLRVHFVDTAADVSDALTALDAPVLGVDVERADADRYYRRAALIQIGVPGHCLLLDGVTLGALPDVDDFLAAGDRLVVLHALENDFEPLAAKAIRPPRVADTAVAASVLGLPTGLSALLAEVLEVELTADKEAYQRADWEERPLSDGMAAYAAGDVVHLPQLWQRLAQRLADSGRSSWYEQELAATIDRSRQDARDWTRVKGAGRLSGEQRAVLREVWQERERLAREHDIAPNRLVHDDVLRSIATEPPRTMPQLVRRSQRRRNLLRRHGEALFAAVERGQAGPPVLRESSGRRWTDRDRDLYDQLRKARSAVAEELGIDAGVLCPSKPLWRAVAGAPGDGGELCASVGLRPWQAEVLATPLWEAYVAAGGLDRPAPDGAVDGDEG</sequence>
<evidence type="ECO:0000313" key="3">
    <source>
        <dbReference type="Proteomes" id="UP000650511"/>
    </source>
</evidence>
<dbReference type="AlphaFoldDB" id="A0A8J3EV45"/>
<reference evidence="2" key="2">
    <citation type="submission" date="2020-09" db="EMBL/GenBank/DDBJ databases">
        <authorList>
            <person name="Sun Q."/>
            <person name="Zhou Y."/>
        </authorList>
    </citation>
    <scope>NUCLEOTIDE SEQUENCE</scope>
    <source>
        <strain evidence="2">CGMCC 1.14988</strain>
    </source>
</reference>
<proteinExistence type="predicted"/>
<accession>A0A8J3EV45</accession>
<dbReference type="EMBL" id="BMHA01000013">
    <property type="protein sequence ID" value="GGI08927.1"/>
    <property type="molecule type" value="Genomic_DNA"/>
</dbReference>
<gene>
    <name evidence="2" type="ORF">GCM10011354_31530</name>
</gene>
<evidence type="ECO:0000313" key="2">
    <source>
        <dbReference type="EMBL" id="GGI08927.1"/>
    </source>
</evidence>
<dbReference type="SMART" id="SM00474">
    <property type="entry name" value="35EXOc"/>
    <property type="match status" value="1"/>
</dbReference>
<dbReference type="Gene3D" id="3.30.420.10">
    <property type="entry name" value="Ribonuclease H-like superfamily/Ribonuclease H"/>
    <property type="match status" value="1"/>
</dbReference>